<evidence type="ECO:0000256" key="1">
    <source>
        <dbReference type="SAM" id="MobiDB-lite"/>
    </source>
</evidence>
<reference evidence="2 3" key="1">
    <citation type="submission" date="2016-07" db="EMBL/GenBank/DDBJ databases">
        <authorList>
            <person name="Adam N."/>
            <person name="Zuma S.H."/>
            <person name="Shabalala X.C."/>
            <person name="Zuke Z.H."/>
            <person name="Mpangane S."/>
            <person name="Maenetje N."/>
            <person name="Lafia M."/>
            <person name="Tshabalala L.M."/>
            <person name="Zwane T.C."/>
            <person name="Garlena R.A."/>
            <person name="Russell D.A."/>
            <person name="Bowman C.A."/>
            <person name="Rubin E."/>
            <person name="Larsen M.H."/>
            <person name="Guerrero C.A."/>
            <person name="Jacobs-Sera D."/>
            <person name="Hatfull G.F."/>
        </authorList>
    </citation>
    <scope>NUCLEOTIDE SEQUENCE [LARGE SCALE GENOMIC DNA]</scope>
</reference>
<feature type="region of interest" description="Disordered" evidence="1">
    <location>
        <begin position="1"/>
        <end position="49"/>
    </location>
</feature>
<gene>
    <name evidence="2" type="primary">47</name>
    <name evidence="2" type="ORF">PBI_NAZO_47</name>
</gene>
<feature type="compositionally biased region" description="Basic and acidic residues" evidence="1">
    <location>
        <begin position="8"/>
        <end position="24"/>
    </location>
</feature>
<organism evidence="2 3">
    <name type="scientific">Mycobacterium phage Nazo</name>
    <dbReference type="NCBI Taxonomy" id="1897547"/>
    <lineage>
        <taxon>Viruses</taxon>
        <taxon>Duplodnaviria</taxon>
        <taxon>Heunggongvirae</taxon>
        <taxon>Uroviricota</taxon>
        <taxon>Caudoviricetes</taxon>
        <taxon>Pclasvirinae</taxon>
        <taxon>Bignuzvirus</taxon>
        <taxon>Bignuzvirus bignuz</taxon>
    </lineage>
</organism>
<evidence type="ECO:0000313" key="3">
    <source>
        <dbReference type="Proteomes" id="UP000223831"/>
    </source>
</evidence>
<accession>A0A1D8EV54</accession>
<evidence type="ECO:0000313" key="2">
    <source>
        <dbReference type="EMBL" id="AOT24886.1"/>
    </source>
</evidence>
<protein>
    <submittedName>
        <fullName evidence="2">Uncharacterized protein</fullName>
    </submittedName>
</protein>
<dbReference type="Proteomes" id="UP000223831">
    <property type="component" value="Genome"/>
</dbReference>
<proteinExistence type="predicted"/>
<feature type="compositionally biased region" description="Basic and acidic residues" evidence="1">
    <location>
        <begin position="39"/>
        <end position="49"/>
    </location>
</feature>
<dbReference type="EMBL" id="KX641262">
    <property type="protein sequence ID" value="AOT24886.1"/>
    <property type="molecule type" value="Genomic_DNA"/>
</dbReference>
<name>A0A1D8EV54_9CAUD</name>
<sequence length="49" mass="5441">MAYEYENDEWRRATHSMSETERDAAIGAGRPAGVVGDQSDARDEIGGRR</sequence>